<feature type="compositionally biased region" description="Polar residues" evidence="1">
    <location>
        <begin position="143"/>
        <end position="152"/>
    </location>
</feature>
<evidence type="ECO:0000313" key="3">
    <source>
        <dbReference type="Proteomes" id="UP001168821"/>
    </source>
</evidence>
<feature type="region of interest" description="Disordered" evidence="1">
    <location>
        <begin position="141"/>
        <end position="160"/>
    </location>
</feature>
<sequence length="160" mass="17756">MSNGQLQTEVRSHSPIQPPNCTPTTTQIPAARYAYAPVVGNRPPRSENRPSTAPPRKQESVRLPNRRRPGPCNRPQVPPPTPEPPLNVGNVVKPDITARPAGTVLLQVRPKRNNVQRVPLQSKKRVRNLRRVEALVQVDSVDESSAQVSRQPSPCRRCPL</sequence>
<accession>A0AA38I020</accession>
<reference evidence="2" key="1">
    <citation type="journal article" date="2023" name="G3 (Bethesda)">
        <title>Whole genome assemblies of Zophobas morio and Tenebrio molitor.</title>
        <authorList>
            <person name="Kaur S."/>
            <person name="Stinson S.A."/>
            <person name="diCenzo G.C."/>
        </authorList>
    </citation>
    <scope>NUCLEOTIDE SEQUENCE</scope>
    <source>
        <strain evidence="2">QUZm001</strain>
    </source>
</reference>
<comment type="caution">
    <text evidence="2">The sequence shown here is derived from an EMBL/GenBank/DDBJ whole genome shotgun (WGS) entry which is preliminary data.</text>
</comment>
<dbReference type="EMBL" id="JALNTZ010000007">
    <property type="protein sequence ID" value="KAJ3645866.1"/>
    <property type="molecule type" value="Genomic_DNA"/>
</dbReference>
<dbReference type="AlphaFoldDB" id="A0AA38I020"/>
<evidence type="ECO:0000256" key="1">
    <source>
        <dbReference type="SAM" id="MobiDB-lite"/>
    </source>
</evidence>
<feature type="compositionally biased region" description="Pro residues" evidence="1">
    <location>
        <begin position="76"/>
        <end position="85"/>
    </location>
</feature>
<feature type="region of interest" description="Disordered" evidence="1">
    <location>
        <begin position="1"/>
        <end position="95"/>
    </location>
</feature>
<organism evidence="2 3">
    <name type="scientific">Zophobas morio</name>
    <dbReference type="NCBI Taxonomy" id="2755281"/>
    <lineage>
        <taxon>Eukaryota</taxon>
        <taxon>Metazoa</taxon>
        <taxon>Ecdysozoa</taxon>
        <taxon>Arthropoda</taxon>
        <taxon>Hexapoda</taxon>
        <taxon>Insecta</taxon>
        <taxon>Pterygota</taxon>
        <taxon>Neoptera</taxon>
        <taxon>Endopterygota</taxon>
        <taxon>Coleoptera</taxon>
        <taxon>Polyphaga</taxon>
        <taxon>Cucujiformia</taxon>
        <taxon>Tenebrionidae</taxon>
        <taxon>Zophobas</taxon>
    </lineage>
</organism>
<name>A0AA38I020_9CUCU</name>
<gene>
    <name evidence="2" type="ORF">Zmor_023489</name>
</gene>
<proteinExistence type="predicted"/>
<dbReference type="Proteomes" id="UP001168821">
    <property type="component" value="Unassembled WGS sequence"/>
</dbReference>
<evidence type="ECO:0000313" key="2">
    <source>
        <dbReference type="EMBL" id="KAJ3645866.1"/>
    </source>
</evidence>
<protein>
    <submittedName>
        <fullName evidence="2">Uncharacterized protein</fullName>
    </submittedName>
</protein>
<keyword evidence="3" id="KW-1185">Reference proteome</keyword>